<dbReference type="EMBL" id="LNIX01000029">
    <property type="protein sequence ID" value="OXA41594.1"/>
    <property type="molecule type" value="Genomic_DNA"/>
</dbReference>
<dbReference type="Proteomes" id="UP000198287">
    <property type="component" value="Unassembled WGS sequence"/>
</dbReference>
<evidence type="ECO:0000313" key="2">
    <source>
        <dbReference type="Proteomes" id="UP000198287"/>
    </source>
</evidence>
<reference evidence="1 2" key="1">
    <citation type="submission" date="2015-12" db="EMBL/GenBank/DDBJ databases">
        <title>The genome of Folsomia candida.</title>
        <authorList>
            <person name="Faddeeva A."/>
            <person name="Derks M.F."/>
            <person name="Anvar Y."/>
            <person name="Smit S."/>
            <person name="Van Straalen N."/>
            <person name="Roelofs D."/>
        </authorList>
    </citation>
    <scope>NUCLEOTIDE SEQUENCE [LARGE SCALE GENOMIC DNA]</scope>
    <source>
        <strain evidence="1 2">VU population</strain>
        <tissue evidence="1">Whole body</tissue>
    </source>
</reference>
<dbReference type="Pfam" id="PF11901">
    <property type="entry name" value="DM9"/>
    <property type="match status" value="1"/>
</dbReference>
<dbReference type="InterPro" id="IPR006616">
    <property type="entry name" value="DM9_repeat"/>
</dbReference>
<dbReference type="AlphaFoldDB" id="A0A226D9R6"/>
<organism evidence="1 2">
    <name type="scientific">Folsomia candida</name>
    <name type="common">Springtail</name>
    <dbReference type="NCBI Taxonomy" id="158441"/>
    <lineage>
        <taxon>Eukaryota</taxon>
        <taxon>Metazoa</taxon>
        <taxon>Ecdysozoa</taxon>
        <taxon>Arthropoda</taxon>
        <taxon>Hexapoda</taxon>
        <taxon>Collembola</taxon>
        <taxon>Entomobryomorpha</taxon>
        <taxon>Isotomoidea</taxon>
        <taxon>Isotomidae</taxon>
        <taxon>Proisotominae</taxon>
        <taxon>Folsomia</taxon>
    </lineage>
</organism>
<comment type="caution">
    <text evidence="1">The sequence shown here is derived from an EMBL/GenBank/DDBJ whole genome shotgun (WGS) entry which is preliminary data.</text>
</comment>
<protein>
    <submittedName>
        <fullName evidence="1">Uncharacterized protein</fullName>
    </submittedName>
</protein>
<proteinExistence type="predicted"/>
<keyword evidence="2" id="KW-1185">Reference proteome</keyword>
<evidence type="ECO:0000313" key="1">
    <source>
        <dbReference type="EMBL" id="OXA41594.1"/>
    </source>
</evidence>
<name>A0A226D9R6_FOLCA</name>
<sequence length="231" mass="25368">MKTIISILSVTFILRDHLSSSTFVNPDVFLNSRLTKGLWVSGKDSHFSHGLLEGGWVWGRSGKLQVTHVCRAKSGGSLDDVSITPGELVNGTCYISRNPKWATGTGVSAFKEGYEVLLKAGDVDFDWVEFDKDEGTVAHGALTGGIGSHYEPVLVCRKYFNNTGGIVPKTMAVLGNFSPKEGKCFYEMEVRADFLKWDVSFATEKFELLVLKPRGKQQCADESSSKRSKSS</sequence>
<gene>
    <name evidence="1" type="ORF">Fcan01_23641</name>
</gene>
<accession>A0A226D9R6</accession>